<dbReference type="STRING" id="347257.MAG6010"/>
<reference evidence="3" key="1">
    <citation type="journal article" date="2007" name="PLoS Genet.">
        <title>Being pathogenic, plastic, and sexual while living with a nearly minimal bacterial genome.</title>
        <authorList>
            <person name="Sirand-Pugnet P."/>
            <person name="Lartigue C."/>
            <person name="Marenda M."/>
            <person name="Jacob D."/>
            <person name="Barre A."/>
            <person name="Barbe V."/>
            <person name="Schenowitz C."/>
            <person name="Mangenot S."/>
            <person name="Couloux A."/>
            <person name="Segurens B."/>
            <person name="de Daruvar A."/>
            <person name="Blanchard A."/>
            <person name="Citti C."/>
        </authorList>
    </citation>
    <scope>NUCLEOTIDE SEQUENCE [LARGE SCALE GENOMIC DNA]</scope>
    <source>
        <strain evidence="3">PG2</strain>
    </source>
</reference>
<feature type="coiled-coil region" evidence="1">
    <location>
        <begin position="269"/>
        <end position="332"/>
    </location>
</feature>
<dbReference type="AlphaFoldDB" id="A5IZ42"/>
<dbReference type="NCBIfam" id="NF045950">
    <property type="entry name" value="MAG6090_repeat"/>
    <property type="match status" value="3"/>
</dbReference>
<protein>
    <submittedName>
        <fullName evidence="2">Uncharacterized protein</fullName>
    </submittedName>
</protein>
<name>A5IZ42_MYCAP</name>
<keyword evidence="1" id="KW-0175">Coiled coil</keyword>
<gene>
    <name evidence="2" type="ordered locus">MAG6010</name>
</gene>
<proteinExistence type="predicted"/>
<dbReference type="Proteomes" id="UP000007065">
    <property type="component" value="Chromosome"/>
</dbReference>
<organism evidence="2 3">
    <name type="scientific">Mycoplasmopsis agalactiae (strain NCTC 10123 / CIP 59.7 / PG2)</name>
    <name type="common">Mycoplasma agalactiae</name>
    <dbReference type="NCBI Taxonomy" id="347257"/>
    <lineage>
        <taxon>Bacteria</taxon>
        <taxon>Bacillati</taxon>
        <taxon>Mycoplasmatota</taxon>
        <taxon>Mycoplasmoidales</taxon>
        <taxon>Metamycoplasmataceae</taxon>
        <taxon>Mycoplasmopsis</taxon>
    </lineage>
</organism>
<evidence type="ECO:0000256" key="1">
    <source>
        <dbReference type="SAM" id="Coils"/>
    </source>
</evidence>
<dbReference type="EMBL" id="CU179680">
    <property type="protein sequence ID" value="CAL59301.1"/>
    <property type="molecule type" value="Genomic_DNA"/>
</dbReference>
<dbReference type="HOGENOM" id="CLU_031033_0_0_14"/>
<dbReference type="KEGG" id="maa:MAG6010"/>
<sequence>MLDPWWIAYKNKLEALSRKIDKEVNNVNDIRKEIAKLIEQIQKIKFEIEIKKIENTSSVLTEKLFDESDADKIKDAERRYAKELADKLKVYNNHRTKSANATVELFSNEWLREIEKAKRDKEISSKIYNNSASGLDINIHWTKEDLNRWANKVLKDNWDLNKGTLDKIKAADITGKIFDDTYTDAIKEVSERQARAEEAREAAKVEAEIKLIDHKVSASDITGELFSDEHQKWVEKVKNNIKTRIYRDSKSGLDIDIHWTKEDLERWVKKALKDNLKLNLDKLNELKAANVIAKIFDDTYTDAIKEIERKARAEEAKEAAKVDKEIERINHKVSASDITGELFSIEHQKWVNKIKNNIKARIYRDSKSGLDINIHPTREELDEMVKKILSKNLKDNKVAWLMGLAARDTGKIFDDTYTDAIKDAIKRAKEHEQWLKQFKEPVVFDSRSWDWFVKDPELDKYWLPKVRTYLKRKVLLQVNKDIDKKIANEIIKGLNDIVDNNSGILEIKDGNVWSVDKKWYSYLGLDGTHYIIPGLTLNHSISNVLRRYITTGGDKDKNHPTIGGFGVGQNRLFVKRLSAGVFSIDARIALKDGTYSNTIYNQIIDLSKYLK</sequence>
<evidence type="ECO:0000313" key="2">
    <source>
        <dbReference type="EMBL" id="CAL59301.1"/>
    </source>
</evidence>
<keyword evidence="3" id="KW-1185">Reference proteome</keyword>
<evidence type="ECO:0000313" key="3">
    <source>
        <dbReference type="Proteomes" id="UP000007065"/>
    </source>
</evidence>
<feature type="coiled-coil region" evidence="1">
    <location>
        <begin position="13"/>
        <end position="47"/>
    </location>
</feature>
<accession>A5IZ42</accession>